<evidence type="ECO:0000313" key="2">
    <source>
        <dbReference type="Proteomes" id="UP001630127"/>
    </source>
</evidence>
<dbReference type="AlphaFoldDB" id="A0ABD2XX90"/>
<name>A0ABD2XX90_9GENT</name>
<dbReference type="PANTHER" id="PTHR35505:SF1">
    <property type="entry name" value="SNF2 DOMAIN PROTEIN"/>
    <property type="match status" value="1"/>
</dbReference>
<keyword evidence="2" id="KW-1185">Reference proteome</keyword>
<comment type="caution">
    <text evidence="1">The sequence shown here is derived from an EMBL/GenBank/DDBJ whole genome shotgun (WGS) entry which is preliminary data.</text>
</comment>
<proteinExistence type="predicted"/>
<accession>A0ABD2XX90</accession>
<dbReference type="PANTHER" id="PTHR35505">
    <property type="entry name" value="OS01G0600300 PROTEIN"/>
    <property type="match status" value="1"/>
</dbReference>
<reference evidence="1 2" key="1">
    <citation type="submission" date="2024-11" db="EMBL/GenBank/DDBJ databases">
        <title>A near-complete genome assembly of Cinchona calisaya.</title>
        <authorList>
            <person name="Lian D.C."/>
            <person name="Zhao X.W."/>
            <person name="Wei L."/>
        </authorList>
    </citation>
    <scope>NUCLEOTIDE SEQUENCE [LARGE SCALE GENOMIC DNA]</scope>
    <source>
        <tissue evidence="1">Nenye</tissue>
    </source>
</reference>
<organism evidence="1 2">
    <name type="scientific">Cinchona calisaya</name>
    <dbReference type="NCBI Taxonomy" id="153742"/>
    <lineage>
        <taxon>Eukaryota</taxon>
        <taxon>Viridiplantae</taxon>
        <taxon>Streptophyta</taxon>
        <taxon>Embryophyta</taxon>
        <taxon>Tracheophyta</taxon>
        <taxon>Spermatophyta</taxon>
        <taxon>Magnoliopsida</taxon>
        <taxon>eudicotyledons</taxon>
        <taxon>Gunneridae</taxon>
        <taxon>Pentapetalae</taxon>
        <taxon>asterids</taxon>
        <taxon>lamiids</taxon>
        <taxon>Gentianales</taxon>
        <taxon>Rubiaceae</taxon>
        <taxon>Cinchonoideae</taxon>
        <taxon>Cinchoneae</taxon>
        <taxon>Cinchona</taxon>
    </lineage>
</organism>
<evidence type="ECO:0000313" key="1">
    <source>
        <dbReference type="EMBL" id="KAL3498600.1"/>
    </source>
</evidence>
<sequence>MNSQPENYEPMLKESIKHFLASYRNGNSDFSAFESIFFRLIQTMLDPPLEITWFYSAVTFHSSKSSLDIPSSSKMLVLAKDLFQLLISCSSLSNGFKRIALLAPVVFGLYDIVRDSSRNGLCLRGELEELVEKMVSYVSICCCGGDGGFGKGNESDVSVACFEDLVRVWTVDRVVEGCGYEENLNVFFPGLSDEVQKGIDGTCGIDYLAGIVLCEVFWLRLWLKFSVGVLQEELEMEMRNWAVQTIKGFGNSYFLDMLLRMLLEPTLPITNLLSSEDAVSLAKILYDTVLLVDYSCLGSGRWIQLVDNQSRSLALMWSLVADNAMQFARDICDHSRALSYANSFSKSQFSTQLIKWVSNQAGIDDKFRPEISTSRDLIRWLLVLEDQGLGVFDHNTSRFLTKAVASKLRKDSEFPEFGTITALNAQKNILGYSGMIERRECRVSLDEEMADPSCRAEPAATITNETSIEGRRKRKEGMMTVGEPRVKLVKYNLHENSIYNDKFGSGLEIINPVCDEDMEVMVTG</sequence>
<dbReference type="EMBL" id="JBJUIK010000017">
    <property type="protein sequence ID" value="KAL3498600.1"/>
    <property type="molecule type" value="Genomic_DNA"/>
</dbReference>
<protein>
    <submittedName>
        <fullName evidence="1">Uncharacterized protein</fullName>
    </submittedName>
</protein>
<dbReference type="Proteomes" id="UP001630127">
    <property type="component" value="Unassembled WGS sequence"/>
</dbReference>
<gene>
    <name evidence="1" type="ORF">ACH5RR_041332</name>
</gene>